<feature type="domain" description="TPR repeat" evidence="3">
    <location>
        <begin position="239"/>
        <end position="465"/>
    </location>
</feature>
<feature type="compositionally biased region" description="Basic and acidic residues" evidence="1">
    <location>
        <begin position="170"/>
        <end position="181"/>
    </location>
</feature>
<evidence type="ECO:0000259" key="2">
    <source>
        <dbReference type="Pfam" id="PF18879"/>
    </source>
</evidence>
<sequence length="780" mass="83476">MGALEGFLSTWDKARQTFGAGVPQTGEQFDQSAQLQQLQSTVQTAAPGSAWSGTAANAYGEVNKEHARVLGELAVLDRRLANHVNESANVVATGRQNLDNLRQWVVDAAASVPPGKNREQLILPIVQKGLGELSGIVSTSNSELNRVAGDITKLGTEWDALQDQKFGGAGKEDKPEQRDDEVQLVSNEEPLAEDGDLKPEDMEELVHQAVQEGNPEAAAKVDKILDSINENQLGPHSKENPLTPVQAELVGQMQAQMKPMSLADLNAARERLGDNKNILINAMHVMSDPDVTYPRHDGDGAQIVPSGPGVPLPNNGVLPGDTGALPDGVQAVLNERGNFLGPPDPSVGYPGSHTDLEAPHREAAANNMKNLADIIGEGDPRFQQGSQLDREMMANAKEWLAAQEGPTGQTQEHWGDEVVERVFDTAGRDTVVSHDMLTTDRDFMQDVLTHEWQDDGQSARTLTDWIHDSSTSPDPDVRERAGQTASAIASYIGDPKNENILMNNSTGSQPNMSLGQMNPELTTSLANAISPYMDEMAGRPISSEGTTGWNSIDNSSDLSYPHAVHVMGVLGTGEDAARILDSRSAEVQAAYINEYANSVIDSHGQLSDSSAMEAAGRLKGITAEGAFMSTSDIESDATKARQAAWDRMARNYDAFAALAGGVPHAGPALGVESVLMKDAILGPRPESANLGETPIESTVGVKSALATAFMMNGIGDPADIARLSPFDSDGDGQLNIPSDDVYDESAGRYQNALNIYFSNLSDSISDPLDDYDRAYRDVVR</sequence>
<evidence type="ECO:0000256" key="1">
    <source>
        <dbReference type="SAM" id="MobiDB-lite"/>
    </source>
</evidence>
<evidence type="ECO:0000259" key="3">
    <source>
        <dbReference type="Pfam" id="PF23275"/>
    </source>
</evidence>
<dbReference type="EMBL" id="LK021337">
    <property type="protein sequence ID" value="CDQ42983.1"/>
    <property type="molecule type" value="Genomic_DNA"/>
</dbReference>
<proteinExistence type="predicted"/>
<dbReference type="Pfam" id="PF18879">
    <property type="entry name" value="EspA_EspE"/>
    <property type="match status" value="1"/>
</dbReference>
<dbReference type="InterPro" id="IPR057037">
    <property type="entry name" value="TPR_rep_actino"/>
</dbReference>
<dbReference type="Proteomes" id="UP000028864">
    <property type="component" value="Unassembled WGS sequence"/>
</dbReference>
<protein>
    <recommendedName>
        <fullName evidence="6">ESX-1 secretion-associated protein EspA/EspE-like domain-containing protein</fullName>
    </recommendedName>
</protein>
<gene>
    <name evidence="4" type="ORF">BN1047_00844</name>
</gene>
<accession>A0AAV2WGX1</accession>
<evidence type="ECO:0000313" key="4">
    <source>
        <dbReference type="EMBL" id="CDQ42983.1"/>
    </source>
</evidence>
<dbReference type="RefSeq" id="WP_191293489.1">
    <property type="nucleotide sequence ID" value="NZ_LK021337.1"/>
</dbReference>
<organism evidence="4 5">
    <name type="scientific">Mycolicibacterium neoaurum</name>
    <name type="common">Mycobacterium neoaurum</name>
    <dbReference type="NCBI Taxonomy" id="1795"/>
    <lineage>
        <taxon>Bacteria</taxon>
        <taxon>Bacillati</taxon>
        <taxon>Actinomycetota</taxon>
        <taxon>Actinomycetes</taxon>
        <taxon>Mycobacteriales</taxon>
        <taxon>Mycobacteriaceae</taxon>
        <taxon>Mycolicibacterium</taxon>
    </lineage>
</organism>
<dbReference type="AlphaFoldDB" id="A0AAV2WGX1"/>
<feature type="domain" description="ESX-1 secretion-associated protein EspA/EspE-like" evidence="2">
    <location>
        <begin position="18"/>
        <end position="100"/>
    </location>
</feature>
<reference evidence="4" key="1">
    <citation type="submission" date="2014-05" db="EMBL/GenBank/DDBJ databases">
        <authorList>
            <person name="Urmite Genomes"/>
        </authorList>
    </citation>
    <scope>NUCLEOTIDE SEQUENCE</scope>
    <source>
        <strain evidence="4">DSM 44074</strain>
    </source>
</reference>
<dbReference type="InterPro" id="IPR043796">
    <property type="entry name" value="ESX-1_EspA/EspE-like"/>
</dbReference>
<evidence type="ECO:0008006" key="6">
    <source>
        <dbReference type="Google" id="ProtNLM"/>
    </source>
</evidence>
<feature type="region of interest" description="Disordered" evidence="1">
    <location>
        <begin position="166"/>
        <end position="195"/>
    </location>
</feature>
<evidence type="ECO:0000313" key="5">
    <source>
        <dbReference type="Proteomes" id="UP000028864"/>
    </source>
</evidence>
<name>A0AAV2WGX1_MYCNE</name>
<reference evidence="4" key="2">
    <citation type="submission" date="2015-09" db="EMBL/GenBank/DDBJ databases">
        <title>Draft genome sequence of Mycobacterium neoaurum DSM 44074.</title>
        <authorList>
            <person name="Croce O."/>
            <person name="Robert C."/>
            <person name="Raoult D."/>
            <person name="Drancourt M."/>
        </authorList>
    </citation>
    <scope>NUCLEOTIDE SEQUENCE</scope>
    <source>
        <strain evidence="4">DSM 44074</strain>
    </source>
</reference>
<dbReference type="Pfam" id="PF23275">
    <property type="entry name" value="TPR_23"/>
    <property type="match status" value="1"/>
</dbReference>